<reference evidence="4 5" key="1">
    <citation type="submission" date="2022-06" db="EMBL/GenBank/DDBJ databases">
        <title>A taxonomic note on the genus Prevotella: Description of four novel genera and emended description of the genera Hallella and Xylanibacter.</title>
        <authorList>
            <person name="Hitch T.C.A."/>
        </authorList>
    </citation>
    <scope>NUCLEOTIDE SEQUENCE [LARGE SCALE GENOMIC DNA]</scope>
    <source>
        <strain evidence="4 5">DSM 100619</strain>
    </source>
</reference>
<organism evidence="4 5">
    <name type="scientific">Segatella cerevisiae</name>
    <dbReference type="NCBI Taxonomy" id="2053716"/>
    <lineage>
        <taxon>Bacteria</taxon>
        <taxon>Pseudomonadati</taxon>
        <taxon>Bacteroidota</taxon>
        <taxon>Bacteroidia</taxon>
        <taxon>Bacteroidales</taxon>
        <taxon>Prevotellaceae</taxon>
        <taxon>Segatella</taxon>
    </lineage>
</organism>
<dbReference type="RefSeq" id="WP_252761499.1">
    <property type="nucleotide sequence ID" value="NZ_JAMXLY010000040.1"/>
</dbReference>
<accession>A0ABT1BYH9</accession>
<sequence>MGRNKKWNEILDFVVRYYKEGIFDTRKAISAFHENTGYSPTLHRRKIGIYRIVAAAAGILLLVGIGIGLLQQNRDEILIASNDSIKTLTISDGSKIIIAPHSSISYHKNGKVTNVRSVSLKGKAYFIIMHNSRNPFTVHSDLGLVEDLGTTFQIDETCGNASKVYVTSGKVRFSTRDRKHSLILTTNRTAEISKEYPQPHLIPSSHSNQTAWATGIFIFDNTPINKALKEIGNCYQISLVTSDTTRSISGEFKTKNVNDLINALEDALHIAIRVKK</sequence>
<keyword evidence="1" id="KW-0812">Transmembrane</keyword>
<evidence type="ECO:0000313" key="4">
    <source>
        <dbReference type="EMBL" id="MCO6026142.1"/>
    </source>
</evidence>
<dbReference type="Gene3D" id="2.60.120.1440">
    <property type="match status" value="1"/>
</dbReference>
<dbReference type="Pfam" id="PF04773">
    <property type="entry name" value="FecR"/>
    <property type="match status" value="1"/>
</dbReference>
<dbReference type="Gene3D" id="3.55.50.30">
    <property type="match status" value="1"/>
</dbReference>
<dbReference type="InterPro" id="IPR032508">
    <property type="entry name" value="FecR_C"/>
</dbReference>
<protein>
    <submittedName>
        <fullName evidence="4">FecR domain-containing protein</fullName>
    </submittedName>
</protein>
<keyword evidence="1" id="KW-0472">Membrane</keyword>
<evidence type="ECO:0000259" key="2">
    <source>
        <dbReference type="Pfam" id="PF04773"/>
    </source>
</evidence>
<feature type="domain" description="Protein FecR C-terminal" evidence="3">
    <location>
        <begin position="217"/>
        <end position="275"/>
    </location>
</feature>
<keyword evidence="5" id="KW-1185">Reference proteome</keyword>
<dbReference type="PANTHER" id="PTHR30273:SF2">
    <property type="entry name" value="PROTEIN FECR"/>
    <property type="match status" value="1"/>
</dbReference>
<feature type="transmembrane region" description="Helical" evidence="1">
    <location>
        <begin position="49"/>
        <end position="70"/>
    </location>
</feature>
<comment type="caution">
    <text evidence="4">The sequence shown here is derived from an EMBL/GenBank/DDBJ whole genome shotgun (WGS) entry which is preliminary data.</text>
</comment>
<name>A0ABT1BYH9_9BACT</name>
<dbReference type="InterPro" id="IPR006860">
    <property type="entry name" value="FecR"/>
</dbReference>
<keyword evidence="1" id="KW-1133">Transmembrane helix</keyword>
<dbReference type="Proteomes" id="UP001204015">
    <property type="component" value="Unassembled WGS sequence"/>
</dbReference>
<dbReference type="PIRSF" id="PIRSF018266">
    <property type="entry name" value="FecR"/>
    <property type="match status" value="1"/>
</dbReference>
<gene>
    <name evidence="4" type="ORF">NG821_09870</name>
</gene>
<evidence type="ECO:0000259" key="3">
    <source>
        <dbReference type="Pfam" id="PF16344"/>
    </source>
</evidence>
<proteinExistence type="predicted"/>
<dbReference type="InterPro" id="IPR012373">
    <property type="entry name" value="Ferrdict_sens_TM"/>
</dbReference>
<dbReference type="PANTHER" id="PTHR30273">
    <property type="entry name" value="PERIPLASMIC SIGNAL SENSOR AND SIGMA FACTOR ACTIVATOR FECR-RELATED"/>
    <property type="match status" value="1"/>
</dbReference>
<dbReference type="Pfam" id="PF16344">
    <property type="entry name" value="FecR_C"/>
    <property type="match status" value="1"/>
</dbReference>
<evidence type="ECO:0000313" key="5">
    <source>
        <dbReference type="Proteomes" id="UP001204015"/>
    </source>
</evidence>
<feature type="domain" description="FecR protein" evidence="2">
    <location>
        <begin position="81"/>
        <end position="172"/>
    </location>
</feature>
<evidence type="ECO:0000256" key="1">
    <source>
        <dbReference type="SAM" id="Phobius"/>
    </source>
</evidence>
<dbReference type="EMBL" id="JAMXLY010000040">
    <property type="protein sequence ID" value="MCO6026142.1"/>
    <property type="molecule type" value="Genomic_DNA"/>
</dbReference>